<protein>
    <submittedName>
        <fullName evidence="2">Uncharacterized protein</fullName>
    </submittedName>
</protein>
<sequence>MAPTRPEWIMQFCTEDSGKFKCNCCDADPISDYSDMKSHLFQRHDKSEITTSLRYKTLKKKFNIYREYNNEVGKCLTENCPNTKITNRTDGDAFVFQNHYNTHHTDKEKFFAKAVGFEQGQRILNNYKINVTENAECSWCSELLPLKGLDSHTADVLGELSDHWSKHWPLERIDKTIIQGNLQERREVDTNVKKNLEELHKKIEEEKRKKVLLEPAIRTERDRLAELYGMVVINNFMVQCRYESCPRNIIEFNDDVYKIQNHMEIYHLAKKGFYKDLAEHRPILGILDKYKINGTVVACSKCDECQMDIEGNLFNLMEMLKHWDEKHDRYETKYFLVISKRAEVNFVSYIYIYKTKYIYIRRINQSR</sequence>
<accession>A0A151WX82</accession>
<feature type="coiled-coil region" evidence="1">
    <location>
        <begin position="186"/>
        <end position="213"/>
    </location>
</feature>
<name>A0A151WX82_9HYME</name>
<evidence type="ECO:0000256" key="1">
    <source>
        <dbReference type="SAM" id="Coils"/>
    </source>
</evidence>
<dbReference type="AlphaFoldDB" id="A0A151WX82"/>
<evidence type="ECO:0000313" key="3">
    <source>
        <dbReference type="Proteomes" id="UP000075809"/>
    </source>
</evidence>
<organism evidence="2 3">
    <name type="scientific">Mycetomoellerius zeteki</name>
    <dbReference type="NCBI Taxonomy" id="64791"/>
    <lineage>
        <taxon>Eukaryota</taxon>
        <taxon>Metazoa</taxon>
        <taxon>Ecdysozoa</taxon>
        <taxon>Arthropoda</taxon>
        <taxon>Hexapoda</taxon>
        <taxon>Insecta</taxon>
        <taxon>Pterygota</taxon>
        <taxon>Neoptera</taxon>
        <taxon>Endopterygota</taxon>
        <taxon>Hymenoptera</taxon>
        <taxon>Apocrita</taxon>
        <taxon>Aculeata</taxon>
        <taxon>Formicoidea</taxon>
        <taxon>Formicidae</taxon>
        <taxon>Myrmicinae</taxon>
        <taxon>Mycetomoellerius</taxon>
    </lineage>
</organism>
<keyword evidence="1" id="KW-0175">Coiled coil</keyword>
<gene>
    <name evidence="2" type="ORF">ALC60_08890</name>
</gene>
<keyword evidence="3" id="KW-1185">Reference proteome</keyword>
<reference evidence="2 3" key="1">
    <citation type="submission" date="2015-09" db="EMBL/GenBank/DDBJ databases">
        <title>Trachymyrmex zeteki WGS genome.</title>
        <authorList>
            <person name="Nygaard S."/>
            <person name="Hu H."/>
            <person name="Boomsma J."/>
            <person name="Zhang G."/>
        </authorList>
    </citation>
    <scope>NUCLEOTIDE SEQUENCE [LARGE SCALE GENOMIC DNA]</scope>
    <source>
        <strain evidence="2">Tzet28-1</strain>
        <tissue evidence="2">Whole body</tissue>
    </source>
</reference>
<proteinExistence type="predicted"/>
<dbReference type="EMBL" id="KQ982691">
    <property type="protein sequence ID" value="KYQ52275.1"/>
    <property type="molecule type" value="Genomic_DNA"/>
</dbReference>
<dbReference type="Proteomes" id="UP000075809">
    <property type="component" value="Unassembled WGS sequence"/>
</dbReference>
<evidence type="ECO:0000313" key="2">
    <source>
        <dbReference type="EMBL" id="KYQ52275.1"/>
    </source>
</evidence>